<dbReference type="EMBL" id="FXTN01000013">
    <property type="protein sequence ID" value="SMO96991.1"/>
    <property type="molecule type" value="Genomic_DNA"/>
</dbReference>
<dbReference type="Proteomes" id="UP000320300">
    <property type="component" value="Unassembled WGS sequence"/>
</dbReference>
<dbReference type="AlphaFoldDB" id="A0A521FNG3"/>
<evidence type="ECO:0000313" key="2">
    <source>
        <dbReference type="Proteomes" id="UP000320300"/>
    </source>
</evidence>
<proteinExistence type="predicted"/>
<reference evidence="1 2" key="1">
    <citation type="submission" date="2017-05" db="EMBL/GenBank/DDBJ databases">
        <authorList>
            <person name="Varghese N."/>
            <person name="Submissions S."/>
        </authorList>
    </citation>
    <scope>NUCLEOTIDE SEQUENCE [LARGE SCALE GENOMIC DNA]</scope>
    <source>
        <strain evidence="1 2">DSM 19036</strain>
    </source>
</reference>
<sequence>MNKLTSFASVRQDGHKIHHFEERVMAIQQKHYYWFSRQSCPKVGSCQNLLLSHIDYIPDFNDGLEICINETIPSEIRWECQSAFYEIFKPF</sequence>
<evidence type="ECO:0000313" key="1">
    <source>
        <dbReference type="EMBL" id="SMO96991.1"/>
    </source>
</evidence>
<organism evidence="1 2">
    <name type="scientific">Pedobacter westerhofensis</name>
    <dbReference type="NCBI Taxonomy" id="425512"/>
    <lineage>
        <taxon>Bacteria</taxon>
        <taxon>Pseudomonadati</taxon>
        <taxon>Bacteroidota</taxon>
        <taxon>Sphingobacteriia</taxon>
        <taxon>Sphingobacteriales</taxon>
        <taxon>Sphingobacteriaceae</taxon>
        <taxon>Pedobacter</taxon>
    </lineage>
</organism>
<accession>A0A521FNG3</accession>
<name>A0A521FNG3_9SPHI</name>
<protein>
    <submittedName>
        <fullName evidence="1">Uncharacterized protein</fullName>
    </submittedName>
</protein>
<keyword evidence="2" id="KW-1185">Reference proteome</keyword>
<gene>
    <name evidence="1" type="ORF">SAMN06265348_113206</name>
</gene>